<dbReference type="InterPro" id="IPR036890">
    <property type="entry name" value="HATPase_C_sf"/>
</dbReference>
<dbReference type="PROSITE" id="PS50112">
    <property type="entry name" value="PAS"/>
    <property type="match status" value="1"/>
</dbReference>
<reference evidence="13 14" key="1">
    <citation type="submission" date="2021-12" db="EMBL/GenBank/DDBJ databases">
        <title>Siccirubricoccus leaddurans sp. nov., a high concentration Zn2+ tolerance bacterium.</title>
        <authorList>
            <person name="Cao Y."/>
        </authorList>
    </citation>
    <scope>NUCLEOTIDE SEQUENCE [LARGE SCALE GENOMIC DNA]</scope>
    <source>
        <strain evidence="13 14">KC 17139</strain>
    </source>
</reference>
<keyword evidence="8" id="KW-0902">Two-component regulatory system</keyword>
<evidence type="ECO:0000259" key="11">
    <source>
        <dbReference type="PROSITE" id="PS50112"/>
    </source>
</evidence>
<keyword evidence="3" id="KW-0597">Phosphoprotein</keyword>
<dbReference type="SUPFAM" id="SSF47384">
    <property type="entry name" value="Homodimeric domain of signal transducing histidine kinase"/>
    <property type="match status" value="1"/>
</dbReference>
<sequence length="708" mass="74690">MSVADATSVEGAARRRGLPFRLHILGMALAALLPGLAACGLWLRSGWTARQESFDQGLLAAARGLAWAVEGGIANGTRFALARFLAADLPAGPGRVALAEDLRAPAELGLSIGLAATGETRDAAATGAEPAHRLALQLPVRLGDGGRASLHLALDPGQLGRLLAGRLPPQATWAELIDPQGLVVATTRDPSHRLRRPAPIWPAGEEAVWRGPEPEGRSQAVALVRLAEAPGWRLALGAPAPGWWPPQRLPGLALALLGLGALAALLLGRHWLREMARLAAWARAAAEGPPTALPPPCGIAEFAALAEGLRAATAALRQEAAAAQRERGLLRTVLDSTPNPVVVKGLDGRVELMNAAARRLHGRAAETMPGEGAPWQPPSWAALDAAQDAAVLRSGSRLMEEHVIPALDGRLFRITKTPLHGREGGPVTGIVTVMQDVTKQRRQEAELRGVEVEMQHLGRRATIGVMASGLAHELNQPLTAATNYLRAAGRLLEREDALRLDRLPVLREAVSAAAEQSLRAGEIVRRLREFLGRRVTVPVLEPVAAVVEEGVRLALPGLRPPDLEVRLLLPPGLGEALLDRLSVQQILVNLVRNAVEAMRGRARQELTIAARRLTAEGQAWVEISVADTGPGVPSEVAARLFEPFVGTKPDGLGVGLAICRRFAEGQGGRIAAARNPEGGMTFTLSLPVGLALPAAAEARETPTDAPVP</sequence>
<dbReference type="PRINTS" id="PR00344">
    <property type="entry name" value="BCTRLSENSOR"/>
</dbReference>
<dbReference type="SUPFAM" id="SSF55874">
    <property type="entry name" value="ATPase domain of HSP90 chaperone/DNA topoisomerase II/histidine kinase"/>
    <property type="match status" value="1"/>
</dbReference>
<evidence type="ECO:0000313" key="13">
    <source>
        <dbReference type="EMBL" id="MCO6419327.1"/>
    </source>
</evidence>
<evidence type="ECO:0000256" key="2">
    <source>
        <dbReference type="ARBA" id="ARBA00012438"/>
    </source>
</evidence>
<dbReference type="Proteomes" id="UP001523392">
    <property type="component" value="Unassembled WGS sequence"/>
</dbReference>
<organism evidence="13 14">
    <name type="scientific">Siccirubricoccus soli</name>
    <dbReference type="NCBI Taxonomy" id="2899147"/>
    <lineage>
        <taxon>Bacteria</taxon>
        <taxon>Pseudomonadati</taxon>
        <taxon>Pseudomonadota</taxon>
        <taxon>Alphaproteobacteria</taxon>
        <taxon>Acetobacterales</taxon>
        <taxon>Roseomonadaceae</taxon>
        <taxon>Siccirubricoccus</taxon>
    </lineage>
</organism>
<evidence type="ECO:0000256" key="7">
    <source>
        <dbReference type="ARBA" id="ARBA00022840"/>
    </source>
</evidence>
<feature type="domain" description="PAC" evidence="12">
    <location>
        <begin position="397"/>
        <end position="449"/>
    </location>
</feature>
<evidence type="ECO:0000313" key="14">
    <source>
        <dbReference type="Proteomes" id="UP001523392"/>
    </source>
</evidence>
<name>A0ABT1DCK0_9PROT</name>
<dbReference type="GO" id="GO:0005524">
    <property type="term" value="F:ATP binding"/>
    <property type="evidence" value="ECO:0007669"/>
    <property type="project" value="UniProtKB-KW"/>
</dbReference>
<evidence type="ECO:0000259" key="10">
    <source>
        <dbReference type="PROSITE" id="PS50109"/>
    </source>
</evidence>
<proteinExistence type="predicted"/>
<evidence type="ECO:0000256" key="1">
    <source>
        <dbReference type="ARBA" id="ARBA00000085"/>
    </source>
</evidence>
<evidence type="ECO:0000256" key="6">
    <source>
        <dbReference type="ARBA" id="ARBA00022777"/>
    </source>
</evidence>
<evidence type="ECO:0000256" key="4">
    <source>
        <dbReference type="ARBA" id="ARBA00022679"/>
    </source>
</evidence>
<dbReference type="InterPro" id="IPR003594">
    <property type="entry name" value="HATPase_dom"/>
</dbReference>
<protein>
    <recommendedName>
        <fullName evidence="2">histidine kinase</fullName>
        <ecNumber evidence="2">2.7.13.3</ecNumber>
    </recommendedName>
</protein>
<dbReference type="EC" id="2.7.13.3" evidence="2"/>
<dbReference type="Gene3D" id="1.10.287.130">
    <property type="match status" value="1"/>
</dbReference>
<dbReference type="SUPFAM" id="SSF55785">
    <property type="entry name" value="PYP-like sensor domain (PAS domain)"/>
    <property type="match status" value="1"/>
</dbReference>
<dbReference type="InterPro" id="IPR005467">
    <property type="entry name" value="His_kinase_dom"/>
</dbReference>
<dbReference type="InterPro" id="IPR000014">
    <property type="entry name" value="PAS"/>
</dbReference>
<feature type="domain" description="Histidine kinase" evidence="10">
    <location>
        <begin position="469"/>
        <end position="690"/>
    </location>
</feature>
<keyword evidence="6" id="KW-0418">Kinase</keyword>
<dbReference type="InterPro" id="IPR013656">
    <property type="entry name" value="PAS_4"/>
</dbReference>
<dbReference type="Gene3D" id="3.30.565.10">
    <property type="entry name" value="Histidine kinase-like ATPase, C-terminal domain"/>
    <property type="match status" value="1"/>
</dbReference>
<dbReference type="PANTHER" id="PTHR43065">
    <property type="entry name" value="SENSOR HISTIDINE KINASE"/>
    <property type="match status" value="1"/>
</dbReference>
<dbReference type="PROSITE" id="PS50109">
    <property type="entry name" value="HIS_KIN"/>
    <property type="match status" value="1"/>
</dbReference>
<dbReference type="Pfam" id="PF00512">
    <property type="entry name" value="HisKA"/>
    <property type="match status" value="1"/>
</dbReference>
<dbReference type="CDD" id="cd00082">
    <property type="entry name" value="HisKA"/>
    <property type="match status" value="1"/>
</dbReference>
<comment type="caution">
    <text evidence="13">The sequence shown here is derived from an EMBL/GenBank/DDBJ whole genome shotgun (WGS) entry which is preliminary data.</text>
</comment>
<dbReference type="SMART" id="SM00387">
    <property type="entry name" value="HATPase_c"/>
    <property type="match status" value="1"/>
</dbReference>
<dbReference type="InterPro" id="IPR003661">
    <property type="entry name" value="HisK_dim/P_dom"/>
</dbReference>
<keyword evidence="9" id="KW-0812">Transmembrane</keyword>
<dbReference type="NCBIfam" id="TIGR00229">
    <property type="entry name" value="sensory_box"/>
    <property type="match status" value="1"/>
</dbReference>
<feature type="transmembrane region" description="Helical" evidence="9">
    <location>
        <begin position="24"/>
        <end position="43"/>
    </location>
</feature>
<keyword evidence="9" id="KW-0472">Membrane</keyword>
<dbReference type="Pfam" id="PF08448">
    <property type="entry name" value="PAS_4"/>
    <property type="match status" value="1"/>
</dbReference>
<feature type="domain" description="PAS" evidence="11">
    <location>
        <begin position="326"/>
        <end position="371"/>
    </location>
</feature>
<dbReference type="InterPro" id="IPR004358">
    <property type="entry name" value="Sig_transdc_His_kin-like_C"/>
</dbReference>
<evidence type="ECO:0000259" key="12">
    <source>
        <dbReference type="PROSITE" id="PS50113"/>
    </source>
</evidence>
<dbReference type="InterPro" id="IPR035965">
    <property type="entry name" value="PAS-like_dom_sf"/>
</dbReference>
<dbReference type="RefSeq" id="WP_252955944.1">
    <property type="nucleotide sequence ID" value="NZ_JAFIRR010000186.1"/>
</dbReference>
<dbReference type="Gene3D" id="3.30.450.20">
    <property type="entry name" value="PAS domain"/>
    <property type="match status" value="1"/>
</dbReference>
<comment type="catalytic activity">
    <reaction evidence="1">
        <text>ATP + protein L-histidine = ADP + protein N-phospho-L-histidine.</text>
        <dbReference type="EC" id="2.7.13.3"/>
    </reaction>
</comment>
<evidence type="ECO:0000256" key="3">
    <source>
        <dbReference type="ARBA" id="ARBA00022553"/>
    </source>
</evidence>
<keyword evidence="7 13" id="KW-0067">ATP-binding</keyword>
<gene>
    <name evidence="13" type="ORF">JYK14_24655</name>
</gene>
<dbReference type="EMBL" id="JAFIRR010000186">
    <property type="protein sequence ID" value="MCO6419327.1"/>
    <property type="molecule type" value="Genomic_DNA"/>
</dbReference>
<evidence type="ECO:0000256" key="8">
    <source>
        <dbReference type="ARBA" id="ARBA00023012"/>
    </source>
</evidence>
<keyword evidence="9" id="KW-1133">Transmembrane helix</keyword>
<keyword evidence="5" id="KW-0547">Nucleotide-binding</keyword>
<accession>A0ABT1DCK0</accession>
<dbReference type="PROSITE" id="PS50113">
    <property type="entry name" value="PAC"/>
    <property type="match status" value="1"/>
</dbReference>
<dbReference type="PANTHER" id="PTHR43065:SF46">
    <property type="entry name" value="C4-DICARBOXYLATE TRANSPORT SENSOR PROTEIN DCTB"/>
    <property type="match status" value="1"/>
</dbReference>
<dbReference type="Pfam" id="PF02518">
    <property type="entry name" value="HATPase_c"/>
    <property type="match status" value="1"/>
</dbReference>
<evidence type="ECO:0000256" key="5">
    <source>
        <dbReference type="ARBA" id="ARBA00022741"/>
    </source>
</evidence>
<keyword evidence="14" id="KW-1185">Reference proteome</keyword>
<keyword evidence="4" id="KW-0808">Transferase</keyword>
<dbReference type="InterPro" id="IPR036097">
    <property type="entry name" value="HisK_dim/P_sf"/>
</dbReference>
<evidence type="ECO:0000256" key="9">
    <source>
        <dbReference type="SAM" id="Phobius"/>
    </source>
</evidence>
<dbReference type="InterPro" id="IPR000700">
    <property type="entry name" value="PAS-assoc_C"/>
</dbReference>